<protein>
    <submittedName>
        <fullName evidence="2">Transposase</fullName>
    </submittedName>
</protein>
<evidence type="ECO:0000313" key="1">
    <source>
        <dbReference type="Proteomes" id="UP000036681"/>
    </source>
</evidence>
<accession>A0A0M3ISA6</accession>
<name>A0A0M3ISA6_ASCLU</name>
<dbReference type="WBParaSite" id="ALUE_0002163401-mRNA-1">
    <property type="protein sequence ID" value="ALUE_0002163401-mRNA-1"/>
    <property type="gene ID" value="ALUE_0002163401"/>
</dbReference>
<dbReference type="Proteomes" id="UP000036681">
    <property type="component" value="Unplaced"/>
</dbReference>
<keyword evidence="1" id="KW-1185">Reference proteome</keyword>
<evidence type="ECO:0000313" key="2">
    <source>
        <dbReference type="WBParaSite" id="ALUE_0002163401-mRNA-1"/>
    </source>
</evidence>
<sequence length="52" mass="5573">MISCQVTLGWTSAAQLIIDARRSVSAQKVKAGRIADARVDFNGGMLGRAPKR</sequence>
<organism evidence="1 2">
    <name type="scientific">Ascaris lumbricoides</name>
    <name type="common">Giant roundworm</name>
    <dbReference type="NCBI Taxonomy" id="6252"/>
    <lineage>
        <taxon>Eukaryota</taxon>
        <taxon>Metazoa</taxon>
        <taxon>Ecdysozoa</taxon>
        <taxon>Nematoda</taxon>
        <taxon>Chromadorea</taxon>
        <taxon>Rhabditida</taxon>
        <taxon>Spirurina</taxon>
        <taxon>Ascaridomorpha</taxon>
        <taxon>Ascaridoidea</taxon>
        <taxon>Ascarididae</taxon>
        <taxon>Ascaris</taxon>
    </lineage>
</organism>
<proteinExistence type="predicted"/>
<reference evidence="2" key="1">
    <citation type="submission" date="2017-02" db="UniProtKB">
        <authorList>
            <consortium name="WormBaseParasite"/>
        </authorList>
    </citation>
    <scope>IDENTIFICATION</scope>
</reference>
<dbReference type="AlphaFoldDB" id="A0A0M3ISA6"/>